<reference evidence="6 7" key="1">
    <citation type="submission" date="2023-11" db="EMBL/GenBank/DDBJ databases">
        <title>Draft genome of Azohydromonas lata strain H1 (DSM1123), a polyhydroxyalkanoate producer.</title>
        <authorList>
            <person name="Traversa D."/>
            <person name="D'Addabbo P."/>
            <person name="Pazzani C."/>
            <person name="Manzari C."/>
            <person name="Chiara M."/>
            <person name="Scrascia M."/>
        </authorList>
    </citation>
    <scope>NUCLEOTIDE SEQUENCE [LARGE SCALE GENOMIC DNA]</scope>
    <source>
        <strain evidence="6 7">H1</strain>
    </source>
</reference>
<proteinExistence type="predicted"/>
<dbReference type="PROSITE" id="PS50977">
    <property type="entry name" value="HTH_TETR_2"/>
    <property type="match status" value="1"/>
</dbReference>
<protein>
    <submittedName>
        <fullName evidence="6">TetR/AcrR family transcriptional regulator</fullName>
    </submittedName>
</protein>
<keyword evidence="3" id="KW-0804">Transcription</keyword>
<evidence type="ECO:0000313" key="6">
    <source>
        <dbReference type="EMBL" id="MDZ5460585.1"/>
    </source>
</evidence>
<evidence type="ECO:0000256" key="3">
    <source>
        <dbReference type="ARBA" id="ARBA00023163"/>
    </source>
</evidence>
<evidence type="ECO:0000256" key="2">
    <source>
        <dbReference type="ARBA" id="ARBA00023125"/>
    </source>
</evidence>
<dbReference type="InterPro" id="IPR009057">
    <property type="entry name" value="Homeodomain-like_sf"/>
</dbReference>
<keyword evidence="1" id="KW-0805">Transcription regulation</keyword>
<dbReference type="SUPFAM" id="SSF46689">
    <property type="entry name" value="Homeodomain-like"/>
    <property type="match status" value="1"/>
</dbReference>
<dbReference type="Gene3D" id="1.10.357.10">
    <property type="entry name" value="Tetracycline Repressor, domain 2"/>
    <property type="match status" value="1"/>
</dbReference>
<dbReference type="PANTHER" id="PTHR47506">
    <property type="entry name" value="TRANSCRIPTIONAL REGULATORY PROTEIN"/>
    <property type="match status" value="1"/>
</dbReference>
<dbReference type="InterPro" id="IPR036271">
    <property type="entry name" value="Tet_transcr_reg_TetR-rel_C_sf"/>
</dbReference>
<accession>A0ABU5INW4</accession>
<evidence type="ECO:0000259" key="5">
    <source>
        <dbReference type="PROSITE" id="PS50977"/>
    </source>
</evidence>
<dbReference type="Proteomes" id="UP001293718">
    <property type="component" value="Unassembled WGS sequence"/>
</dbReference>
<dbReference type="InterPro" id="IPR001647">
    <property type="entry name" value="HTH_TetR"/>
</dbReference>
<evidence type="ECO:0000256" key="1">
    <source>
        <dbReference type="ARBA" id="ARBA00023015"/>
    </source>
</evidence>
<dbReference type="SUPFAM" id="SSF48498">
    <property type="entry name" value="Tetracyclin repressor-like, C-terminal domain"/>
    <property type="match status" value="1"/>
</dbReference>
<dbReference type="Pfam" id="PF00440">
    <property type="entry name" value="TetR_N"/>
    <property type="match status" value="1"/>
</dbReference>
<name>A0ABU5INW4_9BURK</name>
<evidence type="ECO:0000313" key="7">
    <source>
        <dbReference type="Proteomes" id="UP001293718"/>
    </source>
</evidence>
<dbReference type="PANTHER" id="PTHR47506:SF3">
    <property type="entry name" value="HTH-TYPE TRANSCRIPTIONAL REGULATOR LMRA"/>
    <property type="match status" value="1"/>
</dbReference>
<comment type="caution">
    <text evidence="6">The sequence shown here is derived from an EMBL/GenBank/DDBJ whole genome shotgun (WGS) entry which is preliminary data.</text>
</comment>
<dbReference type="EMBL" id="JAXOJX010000074">
    <property type="protein sequence ID" value="MDZ5460585.1"/>
    <property type="molecule type" value="Genomic_DNA"/>
</dbReference>
<feature type="domain" description="HTH tetR-type" evidence="5">
    <location>
        <begin position="26"/>
        <end position="86"/>
    </location>
</feature>
<keyword evidence="2 4" id="KW-0238">DNA-binding</keyword>
<organism evidence="6 7">
    <name type="scientific">Azohydromonas lata</name>
    <dbReference type="NCBI Taxonomy" id="45677"/>
    <lineage>
        <taxon>Bacteria</taxon>
        <taxon>Pseudomonadati</taxon>
        <taxon>Pseudomonadota</taxon>
        <taxon>Betaproteobacteria</taxon>
        <taxon>Burkholderiales</taxon>
        <taxon>Sphaerotilaceae</taxon>
        <taxon>Azohydromonas</taxon>
    </lineage>
</organism>
<keyword evidence="7" id="KW-1185">Reference proteome</keyword>
<sequence length="206" mass="23143">MDFLMKWNDLSTMLNMSTETVSSAELTPRERILVTAHDLFYRDGIRATGVDRIIEHSKVTKVTFYRQYPSKNDLVRAYLAYRHEHWMAWLRASLERNIASGDSATGAVLSTFEEWWSRPDYRGCAFINSAVELGSSDSEILDIVRQHKAEMTSIFEKLVPRGPGRAVKARALAFAIDGAIVHAQMGTPVASLLITLKVLVEPVLGN</sequence>
<dbReference type="RefSeq" id="WP_322467994.1">
    <property type="nucleotide sequence ID" value="NZ_JAXOJX010000074.1"/>
</dbReference>
<evidence type="ECO:0000256" key="4">
    <source>
        <dbReference type="PROSITE-ProRule" id="PRU00335"/>
    </source>
</evidence>
<gene>
    <name evidence="6" type="ORF">SM757_28800</name>
</gene>
<feature type="DNA-binding region" description="H-T-H motif" evidence="4">
    <location>
        <begin position="49"/>
        <end position="68"/>
    </location>
</feature>